<feature type="domain" description="Peptidase M16 N-terminal" evidence="2">
    <location>
        <begin position="73"/>
        <end position="183"/>
    </location>
</feature>
<evidence type="ECO:0000313" key="5">
    <source>
        <dbReference type="Proteomes" id="UP001596114"/>
    </source>
</evidence>
<accession>A0ABW0QUK2</accession>
<gene>
    <name evidence="4" type="ORF">ACFPPA_18720</name>
</gene>
<dbReference type="SUPFAM" id="SSF63411">
    <property type="entry name" value="LuxS/MPP-like metallohydrolase"/>
    <property type="match status" value="2"/>
</dbReference>
<dbReference type="PANTHER" id="PTHR11851">
    <property type="entry name" value="METALLOPROTEASE"/>
    <property type="match status" value="1"/>
</dbReference>
<dbReference type="InterPro" id="IPR011765">
    <property type="entry name" value="Pept_M16_N"/>
</dbReference>
<dbReference type="Pfam" id="PF05193">
    <property type="entry name" value="Peptidase_M16_C"/>
    <property type="match status" value="1"/>
</dbReference>
<evidence type="ECO:0000313" key="4">
    <source>
        <dbReference type="EMBL" id="MFC5527785.1"/>
    </source>
</evidence>
<feature type="domain" description="Peptidase M16 C-terminal" evidence="3">
    <location>
        <begin position="224"/>
        <end position="403"/>
    </location>
</feature>
<evidence type="ECO:0000259" key="2">
    <source>
        <dbReference type="Pfam" id="PF00675"/>
    </source>
</evidence>
<proteinExistence type="predicted"/>
<dbReference type="InterPro" id="IPR011249">
    <property type="entry name" value="Metalloenz_LuxS/M16"/>
</dbReference>
<reference evidence="5" key="1">
    <citation type="journal article" date="2019" name="Int. J. Syst. Evol. Microbiol.">
        <title>The Global Catalogue of Microorganisms (GCM) 10K type strain sequencing project: providing services to taxonomists for standard genome sequencing and annotation.</title>
        <authorList>
            <consortium name="The Broad Institute Genomics Platform"/>
            <consortium name="The Broad Institute Genome Sequencing Center for Infectious Disease"/>
            <person name="Wu L."/>
            <person name="Ma J."/>
        </authorList>
    </citation>
    <scope>NUCLEOTIDE SEQUENCE [LARGE SCALE GENOMIC DNA]</scope>
    <source>
        <strain evidence="5">CGMCC 1.16619</strain>
    </source>
</reference>
<sequence length="511" mass="52891">MIRDMPRHCANALRLAVFAAAMMASGQLLADKIVMKTNPAAAFPTTPPAPAPAPKLSVPTPELQTLANGLQVISVRRADLPLVTARLVLRSGGEMDPPALAGLADLTANLLGKGAAGMTAPQIAAAAEALGGSLDAAAGWDESAVGITVTTPKLPQALQLLADVIRRPAFAAAELKRAQAQAIDDLRLMLSRPTALASLAASRGVFGEGAYGHSRTGTPASIGRITRADVQQLHDTLYRPDNAILILAGDIDPARAKQLAQASFGDWSKPATPLPKRPSGRSRGRLPPLLLIDQHGAGQAGVVVAHAAPPRSDAGYYVGTVANAVLGGSYSARLNEEIRIKRGLSYGASSRLQALADGGIWLAAAQTKNPSAPQVVDLMLGEFGRLGSTRVSAGELAARKATLTGSYGRSLETTAGLAGQVAELAIYGLKLDEIGKYVEQVQAVTPKQVEKYADKHLEADESTVVVVGDAGQFAAAIRKTHPKAVLLESTALDLDSPNLQSAPPAPATGTR</sequence>
<dbReference type="RefSeq" id="WP_377322724.1">
    <property type="nucleotide sequence ID" value="NZ_JBHSNF010000006.1"/>
</dbReference>
<dbReference type="Gene3D" id="3.30.830.10">
    <property type="entry name" value="Metalloenzyme, LuxS/M16 peptidase-like"/>
    <property type="match status" value="2"/>
</dbReference>
<evidence type="ECO:0000259" key="3">
    <source>
        <dbReference type="Pfam" id="PF05193"/>
    </source>
</evidence>
<protein>
    <submittedName>
        <fullName evidence="4">M16 family metallopeptidase</fullName>
    </submittedName>
</protein>
<organism evidence="4 5">
    <name type="scientific">Rhodanobacter ginsengisoli</name>
    <dbReference type="NCBI Taxonomy" id="418646"/>
    <lineage>
        <taxon>Bacteria</taxon>
        <taxon>Pseudomonadati</taxon>
        <taxon>Pseudomonadota</taxon>
        <taxon>Gammaproteobacteria</taxon>
        <taxon>Lysobacterales</taxon>
        <taxon>Rhodanobacteraceae</taxon>
        <taxon>Rhodanobacter</taxon>
    </lineage>
</organism>
<keyword evidence="5" id="KW-1185">Reference proteome</keyword>
<name>A0ABW0QUK2_9GAMM</name>
<dbReference type="PANTHER" id="PTHR11851:SF224">
    <property type="entry name" value="PROCESSING PROTEASE"/>
    <property type="match status" value="1"/>
</dbReference>
<comment type="caution">
    <text evidence="4">The sequence shown here is derived from an EMBL/GenBank/DDBJ whole genome shotgun (WGS) entry which is preliminary data.</text>
</comment>
<keyword evidence="1" id="KW-0732">Signal</keyword>
<feature type="signal peptide" evidence="1">
    <location>
        <begin position="1"/>
        <end position="30"/>
    </location>
</feature>
<dbReference type="Proteomes" id="UP001596114">
    <property type="component" value="Unassembled WGS sequence"/>
</dbReference>
<evidence type="ECO:0000256" key="1">
    <source>
        <dbReference type="SAM" id="SignalP"/>
    </source>
</evidence>
<dbReference type="InterPro" id="IPR007863">
    <property type="entry name" value="Peptidase_M16_C"/>
</dbReference>
<dbReference type="InterPro" id="IPR050361">
    <property type="entry name" value="MPP/UQCRC_Complex"/>
</dbReference>
<dbReference type="EMBL" id="JBHSNF010000006">
    <property type="protein sequence ID" value="MFC5527785.1"/>
    <property type="molecule type" value="Genomic_DNA"/>
</dbReference>
<feature type="chain" id="PRO_5047500847" evidence="1">
    <location>
        <begin position="31"/>
        <end position="511"/>
    </location>
</feature>
<dbReference type="Pfam" id="PF00675">
    <property type="entry name" value="Peptidase_M16"/>
    <property type="match status" value="1"/>
</dbReference>